<dbReference type="Proteomes" id="UP000231388">
    <property type="component" value="Unassembled WGS sequence"/>
</dbReference>
<evidence type="ECO:0000313" key="2">
    <source>
        <dbReference type="Proteomes" id="UP000231388"/>
    </source>
</evidence>
<proteinExistence type="predicted"/>
<reference evidence="1 2" key="1">
    <citation type="submission" date="2017-09" db="EMBL/GenBank/DDBJ databases">
        <title>Depth-based differentiation of microbial function through sediment-hosted aquifers and enrichment of novel symbionts in the deep terrestrial subsurface.</title>
        <authorList>
            <person name="Probst A.J."/>
            <person name="Ladd B."/>
            <person name="Jarett J.K."/>
            <person name="Geller-Mcgrath D.E."/>
            <person name="Sieber C.M."/>
            <person name="Emerson J.B."/>
            <person name="Anantharaman K."/>
            <person name="Thomas B.C."/>
            <person name="Malmstrom R."/>
            <person name="Stieglmeier M."/>
            <person name="Klingl A."/>
            <person name="Woyke T."/>
            <person name="Ryan C.M."/>
            <person name="Banfield J.F."/>
        </authorList>
    </citation>
    <scope>NUCLEOTIDE SEQUENCE [LARGE SCALE GENOMIC DNA]</scope>
    <source>
        <strain evidence="1">CG23_combo_of_CG06-09_8_20_14_all_40_14</strain>
    </source>
</reference>
<dbReference type="AlphaFoldDB" id="A0A2G9XDZ7"/>
<dbReference type="EMBL" id="PCQY01000013">
    <property type="protein sequence ID" value="PIP04713.1"/>
    <property type="molecule type" value="Genomic_DNA"/>
</dbReference>
<evidence type="ECO:0000313" key="1">
    <source>
        <dbReference type="EMBL" id="PIP04713.1"/>
    </source>
</evidence>
<organism evidence="1 2">
    <name type="scientific">candidate division WWE3 bacterium CG23_combo_of_CG06-09_8_20_14_all_40_14</name>
    <dbReference type="NCBI Taxonomy" id="1975095"/>
    <lineage>
        <taxon>Bacteria</taxon>
        <taxon>Katanobacteria</taxon>
    </lineage>
</organism>
<comment type="caution">
    <text evidence="1">The sequence shown here is derived from an EMBL/GenBank/DDBJ whole genome shotgun (WGS) entry which is preliminary data.</text>
</comment>
<sequence>MIKSIDRDKKGNVLLKIKWDVAVFIDWANVYKLGYIVITKDVKFLKVYNEELTVHIWKRKCDMDLEMELDAFRDVRKIRLLYISNGRWGYENFI</sequence>
<name>A0A2G9XDZ7_UNCKA</name>
<accession>A0A2G9XDZ7</accession>
<protein>
    <submittedName>
        <fullName evidence="1">Uncharacterized protein</fullName>
    </submittedName>
</protein>
<gene>
    <name evidence="1" type="ORF">COX53_00990</name>
</gene>